<evidence type="ECO:0000313" key="1">
    <source>
        <dbReference type="EMBL" id="AFL50938.1"/>
    </source>
</evidence>
<name>I3X4Y2_SINF2</name>
<accession>I3X4Y2</accession>
<protein>
    <submittedName>
        <fullName evidence="1">Uncharacterized protein</fullName>
    </submittedName>
</protein>
<dbReference type="AlphaFoldDB" id="I3X4Y2"/>
<dbReference type="HOGENOM" id="CLU_2755710_0_0_5"/>
<dbReference type="KEGG" id="sfd:USDA257_c23610"/>
<dbReference type="Proteomes" id="UP000006180">
    <property type="component" value="Chromosome"/>
</dbReference>
<reference evidence="1 2" key="1">
    <citation type="journal article" date="2012" name="J. Bacteriol.">
        <title>Complete genome sequence of the broad-host-range strain Sinorhizobium fredii USDA257.</title>
        <authorList>
            <person name="Schuldes J."/>
            <person name="Rodriguez Orbegoso M."/>
            <person name="Schmeisser C."/>
            <person name="Krishnan H.B."/>
            <person name="Daniel R."/>
            <person name="Streit W.R."/>
        </authorList>
    </citation>
    <scope>NUCLEOTIDE SEQUENCE [LARGE SCALE GENOMIC DNA]</scope>
    <source>
        <strain evidence="1 2">USDA 257</strain>
    </source>
</reference>
<dbReference type="EMBL" id="CP003563">
    <property type="protein sequence ID" value="AFL50938.1"/>
    <property type="molecule type" value="Genomic_DNA"/>
</dbReference>
<proteinExistence type="predicted"/>
<gene>
    <name evidence="1" type="ORF">USDA257_c23610</name>
</gene>
<sequence>MFWQLVWTDHERSSDVRSGLDHFGVADRWRLQNSVAIIKLFCERPPIGARTRSDAATLILRASSGVVGEC</sequence>
<evidence type="ECO:0000313" key="2">
    <source>
        <dbReference type="Proteomes" id="UP000006180"/>
    </source>
</evidence>
<dbReference type="PATRIC" id="fig|1185652.3.peg.2444"/>
<organism evidence="1 2">
    <name type="scientific">Sinorhizobium fredii (strain USDA 257)</name>
    <dbReference type="NCBI Taxonomy" id="1185652"/>
    <lineage>
        <taxon>Bacteria</taxon>
        <taxon>Pseudomonadati</taxon>
        <taxon>Pseudomonadota</taxon>
        <taxon>Alphaproteobacteria</taxon>
        <taxon>Hyphomicrobiales</taxon>
        <taxon>Rhizobiaceae</taxon>
        <taxon>Sinorhizobium/Ensifer group</taxon>
        <taxon>Sinorhizobium</taxon>
    </lineage>
</organism>